<evidence type="ECO:0000256" key="5">
    <source>
        <dbReference type="ARBA" id="ARBA00022598"/>
    </source>
</evidence>
<evidence type="ECO:0000259" key="18">
    <source>
        <dbReference type="Pfam" id="PF08245"/>
    </source>
</evidence>
<dbReference type="InterPro" id="IPR050061">
    <property type="entry name" value="MurCDEF_pg_biosynth"/>
</dbReference>
<protein>
    <recommendedName>
        <fullName evidence="3 14">UDP-N-acetylmuramate--L-alanine ligase</fullName>
        <ecNumber evidence="3 14">6.3.2.8</ecNumber>
    </recommendedName>
    <alternativeName>
        <fullName evidence="14">UDP-N-acetylmuramoyl-L-alanine synthetase</fullName>
    </alternativeName>
</protein>
<dbReference type="Pfam" id="PF08245">
    <property type="entry name" value="Mur_ligase_M"/>
    <property type="match status" value="1"/>
</dbReference>
<evidence type="ECO:0000256" key="13">
    <source>
        <dbReference type="ARBA" id="ARBA00047833"/>
    </source>
</evidence>
<evidence type="ECO:0000256" key="2">
    <source>
        <dbReference type="ARBA" id="ARBA00004752"/>
    </source>
</evidence>
<keyword evidence="12 14" id="KW-0961">Cell wall biogenesis/degradation</keyword>
<keyword evidence="5 14" id="KW-0436">Ligase</keyword>
<dbReference type="EC" id="6.3.2.8" evidence="3 14"/>
<organism evidence="19 20">
    <name type="scientific">Pseudochryseolinea flava</name>
    <dbReference type="NCBI Taxonomy" id="2059302"/>
    <lineage>
        <taxon>Bacteria</taxon>
        <taxon>Pseudomonadati</taxon>
        <taxon>Bacteroidota</taxon>
        <taxon>Cytophagia</taxon>
        <taxon>Cytophagales</taxon>
        <taxon>Fulvivirgaceae</taxon>
        <taxon>Pseudochryseolinea</taxon>
    </lineage>
</organism>
<keyword evidence="10 14" id="KW-0573">Peptidoglycan synthesis</keyword>
<evidence type="ECO:0000313" key="20">
    <source>
        <dbReference type="Proteomes" id="UP000251889"/>
    </source>
</evidence>
<dbReference type="Gene3D" id="3.40.50.720">
    <property type="entry name" value="NAD(P)-binding Rossmann-like Domain"/>
    <property type="match status" value="1"/>
</dbReference>
<feature type="domain" description="Mur ligase N-terminal catalytic" evidence="16">
    <location>
        <begin position="9"/>
        <end position="113"/>
    </location>
</feature>
<proteinExistence type="inferred from homology"/>
<feature type="binding site" evidence="14">
    <location>
        <begin position="120"/>
        <end position="126"/>
    </location>
    <ligand>
        <name>ATP</name>
        <dbReference type="ChEBI" id="CHEBI:30616"/>
    </ligand>
</feature>
<keyword evidence="8 14" id="KW-0067">ATP-binding</keyword>
<evidence type="ECO:0000256" key="15">
    <source>
        <dbReference type="SAM" id="Phobius"/>
    </source>
</evidence>
<evidence type="ECO:0000256" key="11">
    <source>
        <dbReference type="ARBA" id="ARBA00023306"/>
    </source>
</evidence>
<evidence type="ECO:0000256" key="6">
    <source>
        <dbReference type="ARBA" id="ARBA00022618"/>
    </source>
</evidence>
<gene>
    <name evidence="14" type="primary">murC</name>
    <name evidence="19" type="ORF">DQQ10_23795</name>
</gene>
<dbReference type="GO" id="GO:0009252">
    <property type="term" value="P:peptidoglycan biosynthetic process"/>
    <property type="evidence" value="ECO:0007669"/>
    <property type="project" value="UniProtKB-UniRule"/>
</dbReference>
<dbReference type="InterPro" id="IPR036615">
    <property type="entry name" value="Mur_ligase_C_dom_sf"/>
</dbReference>
<evidence type="ECO:0000256" key="12">
    <source>
        <dbReference type="ARBA" id="ARBA00023316"/>
    </source>
</evidence>
<comment type="similarity">
    <text evidence="14">Belongs to the MurCDEF family.</text>
</comment>
<keyword evidence="9 14" id="KW-0133">Cell shape</keyword>
<comment type="pathway">
    <text evidence="2 14">Cell wall biogenesis; peptidoglycan biosynthesis.</text>
</comment>
<comment type="catalytic activity">
    <reaction evidence="13 14">
        <text>UDP-N-acetyl-alpha-D-muramate + L-alanine + ATP = UDP-N-acetyl-alpha-D-muramoyl-L-alanine + ADP + phosphate + H(+)</text>
        <dbReference type="Rhea" id="RHEA:23372"/>
        <dbReference type="ChEBI" id="CHEBI:15378"/>
        <dbReference type="ChEBI" id="CHEBI:30616"/>
        <dbReference type="ChEBI" id="CHEBI:43474"/>
        <dbReference type="ChEBI" id="CHEBI:57972"/>
        <dbReference type="ChEBI" id="CHEBI:70757"/>
        <dbReference type="ChEBI" id="CHEBI:83898"/>
        <dbReference type="ChEBI" id="CHEBI:456216"/>
        <dbReference type="EC" id="6.3.2.8"/>
    </reaction>
</comment>
<keyword evidence="6 14" id="KW-0132">Cell division</keyword>
<dbReference type="Pfam" id="PF02875">
    <property type="entry name" value="Mur_ligase_C"/>
    <property type="match status" value="1"/>
</dbReference>
<dbReference type="RefSeq" id="WP_112749443.1">
    <property type="nucleotide sequence ID" value="NZ_QMFY01000018.1"/>
</dbReference>
<evidence type="ECO:0000256" key="9">
    <source>
        <dbReference type="ARBA" id="ARBA00022960"/>
    </source>
</evidence>
<keyword evidence="15" id="KW-1133">Transmembrane helix</keyword>
<sequence length="464" mass="51411">MKIEHYDNIYFLGIGGIGMSALARWFMKKGLKVSGYDKTATALTSALEQEGMNIHYIDSVDAIPAEVKSQKDRTLVIFTPAIPKDHQEHAFLKEQAYTILKRSEVLGLLTKGYKTIGVAGTHGKTTTSSMVAHILKTAGKPMVGFLGGITTNYNSNLVMQGEITNDTLVVVEADEFDRSFLRLFPEIAIVTSADADHLDIYGDHQSVITSFQDYIKQINSGGTLIIHEAFADMLAANVNHVTKITYSMSRGRFFAGNITASSGFFEFDLHGFEKVEHVTLGVPGFHNIENAIAASVAAHQCGVSVATIKKALESFSGVKRRFEFILKGKKVIYVDDYAHHPTEIEAFLKSMKSMYPRRKVTAIFQPHLFTRTRDFAEGFSKSLSLADELLLLDIYPARELPIPGVDSDMLFKDVTSASKFRVNKGNLMEKLESLDLDVVVTIGAGDIDTFIDPIKKMLVKRYEV</sequence>
<accession>A0A364XVL9</accession>
<dbReference type="HAMAP" id="MF_00046">
    <property type="entry name" value="MurC"/>
    <property type="match status" value="1"/>
</dbReference>
<evidence type="ECO:0000256" key="7">
    <source>
        <dbReference type="ARBA" id="ARBA00022741"/>
    </source>
</evidence>
<evidence type="ECO:0000256" key="3">
    <source>
        <dbReference type="ARBA" id="ARBA00012211"/>
    </source>
</evidence>
<evidence type="ECO:0000313" key="19">
    <source>
        <dbReference type="EMBL" id="RAV98358.1"/>
    </source>
</evidence>
<dbReference type="NCBIfam" id="TIGR01082">
    <property type="entry name" value="murC"/>
    <property type="match status" value="1"/>
</dbReference>
<comment type="caution">
    <text evidence="19">The sequence shown here is derived from an EMBL/GenBank/DDBJ whole genome shotgun (WGS) entry which is preliminary data.</text>
</comment>
<dbReference type="Pfam" id="PF01225">
    <property type="entry name" value="Mur_ligase"/>
    <property type="match status" value="1"/>
</dbReference>
<dbReference type="GO" id="GO:0005737">
    <property type="term" value="C:cytoplasm"/>
    <property type="evidence" value="ECO:0007669"/>
    <property type="project" value="UniProtKB-SubCell"/>
</dbReference>
<dbReference type="SUPFAM" id="SSF51984">
    <property type="entry name" value="MurCD N-terminal domain"/>
    <property type="match status" value="1"/>
</dbReference>
<keyword evidence="7 14" id="KW-0547">Nucleotide-binding</keyword>
<evidence type="ECO:0000256" key="1">
    <source>
        <dbReference type="ARBA" id="ARBA00004496"/>
    </source>
</evidence>
<dbReference type="AlphaFoldDB" id="A0A364XVL9"/>
<keyword evidence="11 14" id="KW-0131">Cell cycle</keyword>
<dbReference type="InterPro" id="IPR005758">
    <property type="entry name" value="UDP-N-AcMur_Ala_ligase_MurC"/>
</dbReference>
<comment type="subcellular location">
    <subcellularLocation>
        <location evidence="1 14">Cytoplasm</location>
    </subcellularLocation>
</comment>
<evidence type="ECO:0000259" key="16">
    <source>
        <dbReference type="Pfam" id="PF01225"/>
    </source>
</evidence>
<dbReference type="Gene3D" id="3.90.190.20">
    <property type="entry name" value="Mur ligase, C-terminal domain"/>
    <property type="match status" value="1"/>
</dbReference>
<evidence type="ECO:0000256" key="14">
    <source>
        <dbReference type="HAMAP-Rule" id="MF_00046"/>
    </source>
</evidence>
<feature type="domain" description="Mur ligase central" evidence="18">
    <location>
        <begin position="118"/>
        <end position="298"/>
    </location>
</feature>
<dbReference type="Proteomes" id="UP000251889">
    <property type="component" value="Unassembled WGS sequence"/>
</dbReference>
<comment type="function">
    <text evidence="14">Cell wall formation.</text>
</comment>
<evidence type="ECO:0000259" key="17">
    <source>
        <dbReference type="Pfam" id="PF02875"/>
    </source>
</evidence>
<evidence type="ECO:0000256" key="8">
    <source>
        <dbReference type="ARBA" id="ARBA00022840"/>
    </source>
</evidence>
<dbReference type="PANTHER" id="PTHR43445">
    <property type="entry name" value="UDP-N-ACETYLMURAMATE--L-ALANINE LIGASE-RELATED"/>
    <property type="match status" value="1"/>
</dbReference>
<feature type="domain" description="Mur ligase C-terminal" evidence="17">
    <location>
        <begin position="320"/>
        <end position="444"/>
    </location>
</feature>
<dbReference type="OrthoDB" id="9804126at2"/>
<dbReference type="GO" id="GO:0008763">
    <property type="term" value="F:UDP-N-acetylmuramate-L-alanine ligase activity"/>
    <property type="evidence" value="ECO:0007669"/>
    <property type="project" value="UniProtKB-UniRule"/>
</dbReference>
<dbReference type="GO" id="GO:0008360">
    <property type="term" value="P:regulation of cell shape"/>
    <property type="evidence" value="ECO:0007669"/>
    <property type="project" value="UniProtKB-KW"/>
</dbReference>
<name>A0A364XVL9_9BACT</name>
<evidence type="ECO:0000256" key="4">
    <source>
        <dbReference type="ARBA" id="ARBA00022490"/>
    </source>
</evidence>
<dbReference type="GO" id="GO:0071555">
    <property type="term" value="P:cell wall organization"/>
    <property type="evidence" value="ECO:0007669"/>
    <property type="project" value="UniProtKB-KW"/>
</dbReference>
<keyword evidence="15" id="KW-0812">Transmembrane</keyword>
<evidence type="ECO:0000256" key="10">
    <source>
        <dbReference type="ARBA" id="ARBA00022984"/>
    </source>
</evidence>
<reference evidence="19 20" key="1">
    <citation type="submission" date="2018-06" db="EMBL/GenBank/DDBJ databases">
        <title>Chryseolinea flavus sp. nov., a member of the phylum Bacteroidetes isolated from soil.</title>
        <authorList>
            <person name="Li Y."/>
            <person name="Wang J."/>
        </authorList>
    </citation>
    <scope>NUCLEOTIDE SEQUENCE [LARGE SCALE GENOMIC DNA]</scope>
    <source>
        <strain evidence="19 20">SDU1-6</strain>
    </source>
</reference>
<dbReference type="Gene3D" id="3.40.1190.10">
    <property type="entry name" value="Mur-like, catalytic domain"/>
    <property type="match status" value="1"/>
</dbReference>
<dbReference type="UniPathway" id="UPA00219"/>
<keyword evidence="4 14" id="KW-0963">Cytoplasm</keyword>
<dbReference type="InterPro" id="IPR013221">
    <property type="entry name" value="Mur_ligase_cen"/>
</dbReference>
<dbReference type="SUPFAM" id="SSF53623">
    <property type="entry name" value="MurD-like peptide ligases, catalytic domain"/>
    <property type="match status" value="1"/>
</dbReference>
<dbReference type="PANTHER" id="PTHR43445:SF3">
    <property type="entry name" value="UDP-N-ACETYLMURAMATE--L-ALANINE LIGASE"/>
    <property type="match status" value="1"/>
</dbReference>
<dbReference type="GO" id="GO:0051301">
    <property type="term" value="P:cell division"/>
    <property type="evidence" value="ECO:0007669"/>
    <property type="project" value="UniProtKB-KW"/>
</dbReference>
<dbReference type="InterPro" id="IPR000713">
    <property type="entry name" value="Mur_ligase_N"/>
</dbReference>
<keyword evidence="20" id="KW-1185">Reference proteome</keyword>
<feature type="transmembrane region" description="Helical" evidence="15">
    <location>
        <begin position="9"/>
        <end position="27"/>
    </location>
</feature>
<dbReference type="SUPFAM" id="SSF53244">
    <property type="entry name" value="MurD-like peptide ligases, peptide-binding domain"/>
    <property type="match status" value="1"/>
</dbReference>
<dbReference type="GO" id="GO:0005524">
    <property type="term" value="F:ATP binding"/>
    <property type="evidence" value="ECO:0007669"/>
    <property type="project" value="UniProtKB-UniRule"/>
</dbReference>
<keyword evidence="15" id="KW-0472">Membrane</keyword>
<dbReference type="InterPro" id="IPR036565">
    <property type="entry name" value="Mur-like_cat_sf"/>
</dbReference>
<dbReference type="InterPro" id="IPR004101">
    <property type="entry name" value="Mur_ligase_C"/>
</dbReference>
<dbReference type="EMBL" id="QMFY01000018">
    <property type="protein sequence ID" value="RAV98358.1"/>
    <property type="molecule type" value="Genomic_DNA"/>
</dbReference>